<evidence type="ECO:0000256" key="7">
    <source>
        <dbReference type="ARBA" id="ARBA00022833"/>
    </source>
</evidence>
<feature type="compositionally biased region" description="Basic and acidic residues" evidence="9">
    <location>
        <begin position="18"/>
        <end position="27"/>
    </location>
</feature>
<name>A0A6G9AWY5_9BACT</name>
<comment type="subunit">
    <text evidence="1 8">Homodimer.</text>
</comment>
<reference evidence="10 11" key="1">
    <citation type="submission" date="2020-03" db="EMBL/GenBank/DDBJ databases">
        <authorList>
            <person name="Kim M.K."/>
        </authorList>
    </citation>
    <scope>NUCLEOTIDE SEQUENCE [LARGE SCALE GENOMIC DNA]</scope>
    <source>
        <strain evidence="10 11">BT328</strain>
    </source>
</reference>
<evidence type="ECO:0000256" key="1">
    <source>
        <dbReference type="ARBA" id="ARBA00011738"/>
    </source>
</evidence>
<evidence type="ECO:0000256" key="3">
    <source>
        <dbReference type="ARBA" id="ARBA00022722"/>
    </source>
</evidence>
<feature type="binding site" evidence="8">
    <location>
        <position position="98"/>
    </location>
    <ligand>
        <name>Zn(2+)</name>
        <dbReference type="ChEBI" id="CHEBI:29105"/>
        <label>2</label>
        <note>catalytic</note>
    </ligand>
</feature>
<keyword evidence="7 8" id="KW-0862">Zinc</keyword>
<comment type="catalytic activity">
    <reaction evidence="8">
        <text>Endonucleolytic cleavage of RNA, removing extra 3' nucleotides from tRNA precursor, generating 3' termini of tRNAs. A 3'-hydroxy group is left at the tRNA terminus and a 5'-phosphoryl group is left at the trailer molecule.</text>
        <dbReference type="EC" id="3.1.26.11"/>
    </reaction>
</comment>
<dbReference type="Gene3D" id="3.60.15.10">
    <property type="entry name" value="Ribonuclease Z/Hydroxyacylglutathione hydrolase-like"/>
    <property type="match status" value="1"/>
</dbReference>
<keyword evidence="5 8" id="KW-0255">Endonuclease</keyword>
<dbReference type="SUPFAM" id="SSF56281">
    <property type="entry name" value="Metallo-hydrolase/oxidoreductase"/>
    <property type="match status" value="1"/>
</dbReference>
<keyword evidence="4 8" id="KW-0479">Metal-binding</keyword>
<sequence length="341" mass="38155">MSTTQGEASAGMPSKGTITDKEHEQHHRPTNPAFTLTVLGAGSATPTLRFHPTAQLLTVGNDYMLIDCGEGTQLRLIEQKIRPSRLRYIFISHLHGDHYFGLPPLLSTLNLAGRTEDLYLFGPRGLDEVLTTIFRVSDSRLGYRIHFQAVDPNTPTLLLDHPQLTVESIPLQHRIDCSGYLFREKPHPRKLIRERLPDDIPVHFLKQLKEGRDILTDEGQIIHAADDVTTPGLRARSYAFCSDTRYVESLVTQLQGVDLLYHEATFLEDNAQRAAEVYHSTAKQAATIAANAGVGRLLIGHFSSRYKQYDPFVNEARTIFPETYIAVEGETISIENGANLD</sequence>
<feature type="binding site" evidence="8">
    <location>
        <position position="243"/>
    </location>
    <ligand>
        <name>Zn(2+)</name>
        <dbReference type="ChEBI" id="CHEBI:29105"/>
        <label>2</label>
        <note>catalytic</note>
    </ligand>
</feature>
<evidence type="ECO:0000256" key="2">
    <source>
        <dbReference type="ARBA" id="ARBA00022694"/>
    </source>
</evidence>
<gene>
    <name evidence="8" type="primary">rnz</name>
    <name evidence="10" type="ORF">G8759_31555</name>
</gene>
<dbReference type="EC" id="3.1.26.11" evidence="8"/>
<accession>A0A6G9AWY5</accession>
<feature type="binding site" evidence="8">
    <location>
        <position position="173"/>
    </location>
    <ligand>
        <name>Zn(2+)</name>
        <dbReference type="ChEBI" id="CHEBI:29105"/>
        <label>1</label>
        <note>catalytic</note>
    </ligand>
</feature>
<feature type="binding site" evidence="8">
    <location>
        <position position="93"/>
    </location>
    <ligand>
        <name>Zn(2+)</name>
        <dbReference type="ChEBI" id="CHEBI:29105"/>
        <label>1</label>
        <note>catalytic</note>
    </ligand>
</feature>
<comment type="function">
    <text evidence="8">Zinc phosphodiesterase, which displays some tRNA 3'-processing endonuclease activity. Probably involved in tRNA maturation, by removing a 3'-trailer from precursor tRNA.</text>
</comment>
<dbReference type="Pfam" id="PF23023">
    <property type="entry name" value="Anti-Pycsar_Apyc1"/>
    <property type="match status" value="1"/>
</dbReference>
<keyword evidence="6 8" id="KW-0378">Hydrolase</keyword>
<dbReference type="NCBIfam" id="TIGR02651">
    <property type="entry name" value="RNase_Z"/>
    <property type="match status" value="1"/>
</dbReference>
<evidence type="ECO:0000256" key="8">
    <source>
        <dbReference type="HAMAP-Rule" id="MF_01818"/>
    </source>
</evidence>
<proteinExistence type="inferred from homology"/>
<dbReference type="AlphaFoldDB" id="A0A6G9AWY5"/>
<feature type="active site" description="Proton acceptor" evidence="8">
    <location>
        <position position="97"/>
    </location>
</feature>
<evidence type="ECO:0000313" key="11">
    <source>
        <dbReference type="Proteomes" id="UP000501802"/>
    </source>
</evidence>
<evidence type="ECO:0000256" key="9">
    <source>
        <dbReference type="SAM" id="MobiDB-lite"/>
    </source>
</evidence>
<dbReference type="EMBL" id="CP050063">
    <property type="protein sequence ID" value="QIP16856.1"/>
    <property type="molecule type" value="Genomic_DNA"/>
</dbReference>
<feature type="region of interest" description="Disordered" evidence="9">
    <location>
        <begin position="1"/>
        <end position="33"/>
    </location>
</feature>
<keyword evidence="3 8" id="KW-0540">Nuclease</keyword>
<dbReference type="KEGG" id="spib:G8759_31555"/>
<evidence type="ECO:0000256" key="4">
    <source>
        <dbReference type="ARBA" id="ARBA00022723"/>
    </source>
</evidence>
<feature type="binding site" evidence="8">
    <location>
        <position position="243"/>
    </location>
    <ligand>
        <name>Zn(2+)</name>
        <dbReference type="ChEBI" id="CHEBI:29105"/>
        <label>1</label>
        <note>catalytic</note>
    </ligand>
</feature>
<dbReference type="PANTHER" id="PTHR46018:SF2">
    <property type="entry name" value="ZINC PHOSPHODIESTERASE ELAC PROTEIN 1"/>
    <property type="match status" value="1"/>
</dbReference>
<dbReference type="NCBIfam" id="NF000801">
    <property type="entry name" value="PRK00055.1-3"/>
    <property type="match status" value="1"/>
</dbReference>
<organism evidence="10 11">
    <name type="scientific">Spirosoma aureum</name>
    <dbReference type="NCBI Taxonomy" id="2692134"/>
    <lineage>
        <taxon>Bacteria</taxon>
        <taxon>Pseudomonadati</taxon>
        <taxon>Bacteroidota</taxon>
        <taxon>Cytophagia</taxon>
        <taxon>Cytophagales</taxon>
        <taxon>Cytophagaceae</taxon>
        <taxon>Spirosoma</taxon>
    </lineage>
</organism>
<keyword evidence="2 8" id="KW-0819">tRNA processing</keyword>
<comment type="cofactor">
    <cofactor evidence="8">
        <name>Zn(2+)</name>
        <dbReference type="ChEBI" id="CHEBI:29105"/>
    </cofactor>
    <text evidence="8">Binds 2 Zn(2+) ions.</text>
</comment>
<feature type="binding site" evidence="8">
    <location>
        <position position="95"/>
    </location>
    <ligand>
        <name>Zn(2+)</name>
        <dbReference type="ChEBI" id="CHEBI:29105"/>
        <label>1</label>
        <note>catalytic</note>
    </ligand>
</feature>
<dbReference type="InterPro" id="IPR036866">
    <property type="entry name" value="RibonucZ/Hydroxyglut_hydro"/>
</dbReference>
<dbReference type="Proteomes" id="UP000501802">
    <property type="component" value="Chromosome"/>
</dbReference>
<keyword evidence="11" id="KW-1185">Reference proteome</keyword>
<evidence type="ECO:0000256" key="6">
    <source>
        <dbReference type="ARBA" id="ARBA00022801"/>
    </source>
</evidence>
<protein>
    <recommendedName>
        <fullName evidence="8">Ribonuclease Z</fullName>
        <shortName evidence="8">RNase Z</shortName>
        <ecNumber evidence="8">3.1.26.11</ecNumber>
    </recommendedName>
    <alternativeName>
        <fullName evidence="8">tRNA 3 endonuclease</fullName>
    </alternativeName>
    <alternativeName>
        <fullName evidence="8">tRNase Z</fullName>
    </alternativeName>
</protein>
<dbReference type="RefSeq" id="WP_167217150.1">
    <property type="nucleotide sequence ID" value="NZ_CP050063.1"/>
</dbReference>
<dbReference type="HAMAP" id="MF_01818">
    <property type="entry name" value="RNase_Z_BN"/>
    <property type="match status" value="1"/>
</dbReference>
<dbReference type="GO" id="GO:0042781">
    <property type="term" value="F:3'-tRNA processing endoribonuclease activity"/>
    <property type="evidence" value="ECO:0007669"/>
    <property type="project" value="UniProtKB-UniRule"/>
</dbReference>
<dbReference type="InterPro" id="IPR013471">
    <property type="entry name" value="RNase_Z/BN"/>
</dbReference>
<evidence type="ECO:0000313" key="10">
    <source>
        <dbReference type="EMBL" id="QIP16856.1"/>
    </source>
</evidence>
<comment type="similarity">
    <text evidence="8">Belongs to the RNase Z family.</text>
</comment>
<feature type="binding site" evidence="8">
    <location>
        <position position="301"/>
    </location>
    <ligand>
        <name>Zn(2+)</name>
        <dbReference type="ChEBI" id="CHEBI:29105"/>
        <label>2</label>
        <note>catalytic</note>
    </ligand>
</feature>
<evidence type="ECO:0000256" key="5">
    <source>
        <dbReference type="ARBA" id="ARBA00022759"/>
    </source>
</evidence>
<dbReference type="PANTHER" id="PTHR46018">
    <property type="entry name" value="ZINC PHOSPHODIESTERASE ELAC PROTEIN 1"/>
    <property type="match status" value="1"/>
</dbReference>
<dbReference type="GO" id="GO:0008270">
    <property type="term" value="F:zinc ion binding"/>
    <property type="evidence" value="ECO:0007669"/>
    <property type="project" value="UniProtKB-UniRule"/>
</dbReference>
<feature type="binding site" evidence="8">
    <location>
        <position position="97"/>
    </location>
    <ligand>
        <name>Zn(2+)</name>
        <dbReference type="ChEBI" id="CHEBI:29105"/>
        <label>2</label>
        <note>catalytic</note>
    </ligand>
</feature>
<dbReference type="CDD" id="cd07717">
    <property type="entry name" value="RNaseZ_ZiPD-like_MBL-fold"/>
    <property type="match status" value="1"/>
</dbReference>